<evidence type="ECO:0000256" key="2">
    <source>
        <dbReference type="SAM" id="SignalP"/>
    </source>
</evidence>
<evidence type="ECO:0000313" key="3">
    <source>
        <dbReference type="EMBL" id="SNR30621.1"/>
    </source>
</evidence>
<feature type="compositionally biased region" description="Polar residues" evidence="1">
    <location>
        <begin position="25"/>
        <end position="41"/>
    </location>
</feature>
<evidence type="ECO:0008006" key="5">
    <source>
        <dbReference type="Google" id="ProtNLM"/>
    </source>
</evidence>
<gene>
    <name evidence="3" type="ORF">SAMN06269173_101288</name>
</gene>
<evidence type="ECO:0000256" key="1">
    <source>
        <dbReference type="SAM" id="MobiDB-lite"/>
    </source>
</evidence>
<feature type="compositionally biased region" description="Pro residues" evidence="1">
    <location>
        <begin position="47"/>
        <end position="74"/>
    </location>
</feature>
<feature type="chain" id="PRO_5012737480" description="Outer membrane protein beta-barrel domain-containing protein" evidence="2">
    <location>
        <begin position="24"/>
        <end position="276"/>
    </location>
</feature>
<dbReference type="RefSeq" id="WP_089331416.1">
    <property type="nucleotide sequence ID" value="NZ_FZNS01000001.1"/>
</dbReference>
<feature type="signal peptide" evidence="2">
    <location>
        <begin position="1"/>
        <end position="23"/>
    </location>
</feature>
<dbReference type="Proteomes" id="UP000198310">
    <property type="component" value="Unassembled WGS sequence"/>
</dbReference>
<proteinExistence type="predicted"/>
<dbReference type="AlphaFoldDB" id="A0A238V8T9"/>
<accession>A0A238V8T9</accession>
<dbReference type="EMBL" id="FZNS01000001">
    <property type="protein sequence ID" value="SNR30621.1"/>
    <property type="molecule type" value="Genomic_DNA"/>
</dbReference>
<organism evidence="3 4">
    <name type="scientific">Hymenobacter mucosus</name>
    <dbReference type="NCBI Taxonomy" id="1411120"/>
    <lineage>
        <taxon>Bacteria</taxon>
        <taxon>Pseudomonadati</taxon>
        <taxon>Bacteroidota</taxon>
        <taxon>Cytophagia</taxon>
        <taxon>Cytophagales</taxon>
        <taxon>Hymenobacteraceae</taxon>
        <taxon>Hymenobacter</taxon>
    </lineage>
</organism>
<keyword evidence="4" id="KW-1185">Reference proteome</keyword>
<feature type="region of interest" description="Disordered" evidence="1">
    <location>
        <begin position="20"/>
        <end position="94"/>
    </location>
</feature>
<sequence length="276" mass="30054">MKRLLFLLALGGAGLRWAPAAKAQGTDTTRTVKPQLNTAPPGSTVPAPAPRPAATPTPAPVYTPAPAPSVPAPQPNQGYDPNRPSGLDLPDRPGVAAPPPPLRKWFVYSNFGLGYSSISGAGLFNASIGPAIGYQVTDRFAIGPGLSYIYNHYSFPDDIRQYGYPSSLSLHSLGIKAFAQYRVIDQFLVHLEYEVTNAQAYAERVISAQQVEIIKVNRTYQTPLAGIGYRQELGERIAADILLLYNFNDGVDRYGNSLSPYSQPVIRFNFLYRLGR</sequence>
<evidence type="ECO:0000313" key="4">
    <source>
        <dbReference type="Proteomes" id="UP000198310"/>
    </source>
</evidence>
<keyword evidence="2" id="KW-0732">Signal</keyword>
<name>A0A238V8T9_9BACT</name>
<protein>
    <recommendedName>
        <fullName evidence="5">Outer membrane protein beta-barrel domain-containing protein</fullName>
    </recommendedName>
</protein>
<reference evidence="4" key="1">
    <citation type="submission" date="2017-06" db="EMBL/GenBank/DDBJ databases">
        <authorList>
            <person name="Varghese N."/>
            <person name="Submissions S."/>
        </authorList>
    </citation>
    <scope>NUCLEOTIDE SEQUENCE [LARGE SCALE GENOMIC DNA]</scope>
    <source>
        <strain evidence="4">DSM 28041</strain>
    </source>
</reference>